<evidence type="ECO:0000313" key="4">
    <source>
        <dbReference type="EMBL" id="RFA08560.1"/>
    </source>
</evidence>
<dbReference type="InterPro" id="IPR001296">
    <property type="entry name" value="Glyco_trans_1"/>
</dbReference>
<organism evidence="4 5">
    <name type="scientific">Subtercola boreus</name>
    <dbReference type="NCBI Taxonomy" id="120213"/>
    <lineage>
        <taxon>Bacteria</taxon>
        <taxon>Bacillati</taxon>
        <taxon>Actinomycetota</taxon>
        <taxon>Actinomycetes</taxon>
        <taxon>Micrococcales</taxon>
        <taxon>Microbacteriaceae</taxon>
        <taxon>Subtercola</taxon>
    </lineage>
</organism>
<reference evidence="4 5" key="1">
    <citation type="submission" date="2017-04" db="EMBL/GenBank/DDBJ databases">
        <title>Comparative genome analysis of Subtercola boreus.</title>
        <authorList>
            <person name="Cho Y.-J."/>
            <person name="Cho A."/>
            <person name="Kim O.-S."/>
            <person name="Lee J.-I."/>
        </authorList>
    </citation>
    <scope>NUCLEOTIDE SEQUENCE [LARGE SCALE GENOMIC DNA]</scope>
    <source>
        <strain evidence="4 5">K300</strain>
    </source>
</reference>
<dbReference type="SUPFAM" id="SSF53756">
    <property type="entry name" value="UDP-Glycosyltransferase/glycogen phosphorylase"/>
    <property type="match status" value="1"/>
</dbReference>
<dbReference type="InterPro" id="IPR015393">
    <property type="entry name" value="DUF1972"/>
</dbReference>
<dbReference type="GO" id="GO:0016757">
    <property type="term" value="F:glycosyltransferase activity"/>
    <property type="evidence" value="ECO:0007669"/>
    <property type="project" value="InterPro"/>
</dbReference>
<dbReference type="RefSeq" id="WP_116413966.1">
    <property type="nucleotide sequence ID" value="NZ_NBWZ01000001.1"/>
</dbReference>
<keyword evidence="5" id="KW-1185">Reference proteome</keyword>
<dbReference type="OrthoDB" id="9792269at2"/>
<evidence type="ECO:0000259" key="3">
    <source>
        <dbReference type="Pfam" id="PF09314"/>
    </source>
</evidence>
<comment type="caution">
    <text evidence="4">The sequence shown here is derived from an EMBL/GenBank/DDBJ whole genome shotgun (WGS) entry which is preliminary data.</text>
</comment>
<dbReference type="Proteomes" id="UP000256486">
    <property type="component" value="Unassembled WGS sequence"/>
</dbReference>
<name>A0A3E0VGR1_9MICO</name>
<feature type="domain" description="Glycosyl transferase family 1" evidence="2">
    <location>
        <begin position="200"/>
        <end position="351"/>
    </location>
</feature>
<accession>A0A3E0VGR1</accession>
<dbReference type="AlphaFoldDB" id="A0A3E0VGR1"/>
<evidence type="ECO:0000256" key="1">
    <source>
        <dbReference type="ARBA" id="ARBA00022679"/>
    </source>
</evidence>
<dbReference type="Pfam" id="PF09314">
    <property type="entry name" value="DUF1972"/>
    <property type="match status" value="1"/>
</dbReference>
<dbReference type="Pfam" id="PF00534">
    <property type="entry name" value="Glycos_transf_1"/>
    <property type="match status" value="1"/>
</dbReference>
<gene>
    <name evidence="4" type="ORF">B7R54_04465</name>
</gene>
<dbReference type="PANTHER" id="PTHR12526">
    <property type="entry name" value="GLYCOSYLTRANSFERASE"/>
    <property type="match status" value="1"/>
</dbReference>
<proteinExistence type="predicted"/>
<evidence type="ECO:0000313" key="5">
    <source>
        <dbReference type="Proteomes" id="UP000256486"/>
    </source>
</evidence>
<dbReference type="EMBL" id="NBWZ01000001">
    <property type="protein sequence ID" value="RFA08560.1"/>
    <property type="molecule type" value="Genomic_DNA"/>
</dbReference>
<protein>
    <submittedName>
        <fullName evidence="4">Glycosyl transferase</fullName>
    </submittedName>
</protein>
<evidence type="ECO:0000259" key="2">
    <source>
        <dbReference type="Pfam" id="PF00534"/>
    </source>
</evidence>
<keyword evidence="1 4" id="KW-0808">Transferase</keyword>
<sequence length="413" mass="45147">MSGIEPRRLRIALVGTRGVPAAYGGFETAVEEIGQRLVARGHEVTVYCRRTNAPRQKRFLGMKLVHLPAVKAKTVETLSHTALSVLHMFFTKRNDVAFVFNAANSPFVPIVRARGAATAVHVDGLEWKRGKWGKTGRKYYRIAEELAVRQADALISDAAGIADYYSHEFGIPTELLTYGTKVLREPATDRLSELGLEAGRYHLVVARFEPENHVDIIVEGYHASDATLPLVVVGSAPYAAAYTERIAQTAGSDDRIRMLGGVWDQEQLDQLYANALSYLHGHSVGGTNPSLLRAMGAGTAVIAYDVVFNREVLGTDGRFFSDSAEVALELAAAEALVDETAERGANLRERAASMYDWDIVTAGYEELAMRLALGHSTRGISRGVRNAVPWEARSGSDRIVAADRVEAHIEETL</sequence>
<feature type="domain" description="DUF1972" evidence="3">
    <location>
        <begin position="12"/>
        <end position="180"/>
    </location>
</feature>
<dbReference type="Gene3D" id="3.40.50.2000">
    <property type="entry name" value="Glycogen Phosphorylase B"/>
    <property type="match status" value="2"/>
</dbReference>